<keyword evidence="3" id="KW-1185">Reference proteome</keyword>
<dbReference type="EMBL" id="BGZK01003891">
    <property type="protein sequence ID" value="GBP05351.1"/>
    <property type="molecule type" value="Genomic_DNA"/>
</dbReference>
<accession>A0A4C1SWE6</accession>
<dbReference type="GO" id="GO:0016787">
    <property type="term" value="F:hydrolase activity"/>
    <property type="evidence" value="ECO:0007669"/>
    <property type="project" value="UniProtKB-KW"/>
</dbReference>
<proteinExistence type="predicted"/>
<protein>
    <submittedName>
        <fullName evidence="2">Ubiquitin carboxyl-terminal hydrolase puf</fullName>
    </submittedName>
</protein>
<dbReference type="Proteomes" id="UP000299102">
    <property type="component" value="Unassembled WGS sequence"/>
</dbReference>
<feature type="compositionally biased region" description="Low complexity" evidence="1">
    <location>
        <begin position="1"/>
        <end position="25"/>
    </location>
</feature>
<comment type="caution">
    <text evidence="2">The sequence shown here is derived from an EMBL/GenBank/DDBJ whole genome shotgun (WGS) entry which is preliminary data.</text>
</comment>
<organism evidence="2 3">
    <name type="scientific">Eumeta variegata</name>
    <name type="common">Bagworm moth</name>
    <name type="synonym">Eumeta japonica</name>
    <dbReference type="NCBI Taxonomy" id="151549"/>
    <lineage>
        <taxon>Eukaryota</taxon>
        <taxon>Metazoa</taxon>
        <taxon>Ecdysozoa</taxon>
        <taxon>Arthropoda</taxon>
        <taxon>Hexapoda</taxon>
        <taxon>Insecta</taxon>
        <taxon>Pterygota</taxon>
        <taxon>Neoptera</taxon>
        <taxon>Endopterygota</taxon>
        <taxon>Lepidoptera</taxon>
        <taxon>Glossata</taxon>
        <taxon>Ditrysia</taxon>
        <taxon>Tineoidea</taxon>
        <taxon>Psychidae</taxon>
        <taxon>Oiketicinae</taxon>
        <taxon>Eumeta</taxon>
    </lineage>
</organism>
<keyword evidence="2" id="KW-0378">Hydrolase</keyword>
<dbReference type="AlphaFoldDB" id="A0A4C1SWE6"/>
<evidence type="ECO:0000313" key="3">
    <source>
        <dbReference type="Proteomes" id="UP000299102"/>
    </source>
</evidence>
<reference evidence="2 3" key="1">
    <citation type="journal article" date="2019" name="Commun. Biol.">
        <title>The bagworm genome reveals a unique fibroin gene that provides high tensile strength.</title>
        <authorList>
            <person name="Kono N."/>
            <person name="Nakamura H."/>
            <person name="Ohtoshi R."/>
            <person name="Tomita M."/>
            <person name="Numata K."/>
            <person name="Arakawa K."/>
        </authorList>
    </citation>
    <scope>NUCLEOTIDE SEQUENCE [LARGE SCALE GENOMIC DNA]</scope>
</reference>
<feature type="region of interest" description="Disordered" evidence="1">
    <location>
        <begin position="1"/>
        <end position="63"/>
    </location>
</feature>
<name>A0A4C1SWE6_EUMVA</name>
<gene>
    <name evidence="2" type="primary">puf</name>
    <name evidence="2" type="ORF">EVAR_69901_1</name>
</gene>
<evidence type="ECO:0000256" key="1">
    <source>
        <dbReference type="SAM" id="MobiDB-lite"/>
    </source>
</evidence>
<sequence>MAATSSDSGSMDGSNSDEGNGDDSSLASARKSPIDIENVCSSDTGVPSCKQARRRRHVCDPTSEKTKQITEEDVNMINSKADIKAKDLIYAIAETNISELYGAENEGSYSSPISNKSENLDGFDVDDIYADEIAQLCIAQQNQRRIAQNTMPPAFAAAAAAMAAAHTAMSMQKTEANVAAALH</sequence>
<evidence type="ECO:0000313" key="2">
    <source>
        <dbReference type="EMBL" id="GBP05351.1"/>
    </source>
</evidence>